<evidence type="ECO:0000313" key="1">
    <source>
        <dbReference type="EMBL" id="AVK07033.1"/>
    </source>
</evidence>
<keyword evidence="2" id="KW-1185">Reference proteome</keyword>
<proteinExistence type="predicted"/>
<accession>A0A2R3IYR2</accession>
<organism evidence="1 2">
    <name type="scientific">Pseudomonas paraeruginosa</name>
    <dbReference type="NCBI Taxonomy" id="2994495"/>
    <lineage>
        <taxon>Bacteria</taxon>
        <taxon>Pseudomonadati</taxon>
        <taxon>Pseudomonadota</taxon>
        <taxon>Gammaproteobacteria</taxon>
        <taxon>Pseudomonadales</taxon>
        <taxon>Pseudomonadaceae</taxon>
        <taxon>Pseudomonas</taxon>
    </lineage>
</organism>
<dbReference type="AlphaFoldDB" id="A0A2R3IYR2"/>
<gene>
    <name evidence="1" type="ORF">CSB93_4072</name>
</gene>
<reference evidence="1 2" key="1">
    <citation type="submission" date="2018-02" db="EMBL/GenBank/DDBJ databases">
        <title>FDA/CDC Antimicrobial Resistant Isolate Bank Genome Sequencing.</title>
        <authorList>
            <person name="Benahmed F.H."/>
            <person name="Lutgring J.D."/>
            <person name="Yoo B."/>
            <person name="Machado M."/>
            <person name="Brown A."/>
            <person name="McAllister G."/>
            <person name="Perry A."/>
            <person name="Halpin A.L."/>
            <person name="Vavikolanu K."/>
            <person name="Ott S."/>
            <person name="Zhao X."/>
            <person name="Tallon L.J."/>
            <person name="Sadzewicz L."/>
            <person name="Aluvathingal J."/>
            <person name="Nadendla S."/>
            <person name="Voskania-kordi A."/>
            <person name="Simonyan V."/>
            <person name="Patel J."/>
            <person name="Shawar R.M."/>
        </authorList>
    </citation>
    <scope>NUCLEOTIDE SEQUENCE [LARGE SCALE GENOMIC DNA]</scope>
    <source>
        <strain evidence="1 2">AR_0356</strain>
    </source>
</reference>
<sequence>MRCLEKKGLLTMSSQLIGMLAASTQGDADAKSLQTGAWVAGNATQHNYLSHWQEEKKRQEVDGCQDKPLCKTGIEAKWAIISAQQDVGIVVGVGGGIGLSTAETAVGVYELVKNWRETYAALEQLATSPEFRQQFGDNYLKGLEERAAFLTQAYEDAGWQGSVTAGVEGGRFAAELVGVLTAVKGGAQITAKLPTAAKNLVNAIAESPVSGSMSSQLGAVGDLGRLGGGPKATGTAAEAAIQVPGRVQSRVNLMTGDKSAGWEHVVSRHFNPEVNASQFTIGQAELRTLLQSKEVVSAPVTRMLESAQGIRYVREVNLSGPIGIDKFSGQPTSTMTVLTDRFGNLITTTPGVVK</sequence>
<evidence type="ECO:0008006" key="3">
    <source>
        <dbReference type="Google" id="ProtNLM"/>
    </source>
</evidence>
<evidence type="ECO:0000313" key="2">
    <source>
        <dbReference type="Proteomes" id="UP000238390"/>
    </source>
</evidence>
<name>A0A2R3IYR2_9PSED</name>
<dbReference type="EMBL" id="CP027169">
    <property type="protein sequence ID" value="AVK07033.1"/>
    <property type="molecule type" value="Genomic_DNA"/>
</dbReference>
<protein>
    <recommendedName>
        <fullName evidence="3">CdiA</fullName>
    </recommendedName>
</protein>
<dbReference type="Proteomes" id="UP000238390">
    <property type="component" value="Chromosome"/>
</dbReference>